<evidence type="ECO:0008006" key="4">
    <source>
        <dbReference type="Google" id="ProtNLM"/>
    </source>
</evidence>
<feature type="compositionally biased region" description="Gly residues" evidence="1">
    <location>
        <begin position="184"/>
        <end position="201"/>
    </location>
</feature>
<dbReference type="InterPro" id="IPR012337">
    <property type="entry name" value="RNaseH-like_sf"/>
</dbReference>
<dbReference type="AlphaFoldDB" id="E3IW76"/>
<evidence type="ECO:0000313" key="3">
    <source>
        <dbReference type="Proteomes" id="UP000002484"/>
    </source>
</evidence>
<proteinExistence type="predicted"/>
<dbReference type="SUPFAM" id="SSF53098">
    <property type="entry name" value="Ribonuclease H-like"/>
    <property type="match status" value="2"/>
</dbReference>
<dbReference type="HOGENOM" id="CLU_069565_0_0_11"/>
<feature type="region of interest" description="Disordered" evidence="1">
    <location>
        <begin position="181"/>
        <end position="252"/>
    </location>
</feature>
<dbReference type="EMBL" id="CP002299">
    <property type="protein sequence ID" value="ADP78918.1"/>
    <property type="molecule type" value="Genomic_DNA"/>
</dbReference>
<dbReference type="Proteomes" id="UP000002484">
    <property type="component" value="Chromosome"/>
</dbReference>
<protein>
    <recommendedName>
        <fullName evidence="4">NurA domain-containing protein</fullName>
    </recommendedName>
</protein>
<dbReference type="RefSeq" id="WP_013422039.1">
    <property type="nucleotide sequence ID" value="NC_014666.1"/>
</dbReference>
<dbReference type="OrthoDB" id="255198at2"/>
<sequence>MSTPAAVAATGGMRFSIDPWDPSYGTSVADDGFKESTAKIEAGVEEAPSAWRPVPLPAARGRLVAAPEAVLFVDGVRREDARGWIDDLAPADTRATSAVPAVCASFASGVVCSCALGAHLLTARVERGLFTPARHAGDIATQGGTYRFRPVTDDGPNGLNLAIQQAMTTLEIATAAGARHGHATGAGAGGQAWPGPDGGAGPAPDGSFADVPTWPSDTERPGDPFAAGPTGPWPRQRLAEHPTDQPGDAAQDRSALLVVDGPLRGRTHMPRTLGFIKTHHSRYLEAPQHEVVGRLEPGERTPVFMMGTNWDRFTWYLRLPSRPGAPWAGVARVECPASLPAADAIGLADLSQVVLPRFASHEFKDGRAPQNLYPIAGLERSLRRRLGDHQLLYRSLRRAALGAPTG</sequence>
<name>E3IW76_PSEI1</name>
<organism evidence="2 3">
    <name type="scientific">Pseudofrankia inefficax (strain DSM 45817 / CECT 9037 / DDB 130130 / EuI1c)</name>
    <name type="common">Frankia inefficax</name>
    <dbReference type="NCBI Taxonomy" id="298654"/>
    <lineage>
        <taxon>Bacteria</taxon>
        <taxon>Bacillati</taxon>
        <taxon>Actinomycetota</taxon>
        <taxon>Actinomycetes</taxon>
        <taxon>Frankiales</taxon>
        <taxon>Frankiaceae</taxon>
        <taxon>Pseudofrankia</taxon>
    </lineage>
</organism>
<dbReference type="eggNOG" id="COG2380">
    <property type="taxonomic scope" value="Bacteria"/>
</dbReference>
<gene>
    <name evidence="2" type="ordered locus">FraEuI1c_0840</name>
</gene>
<reference evidence="2 3" key="1">
    <citation type="submission" date="2010-10" db="EMBL/GenBank/DDBJ databases">
        <title>Complete sequence of Frankia sp. EuI1c.</title>
        <authorList>
            <consortium name="US DOE Joint Genome Institute"/>
            <person name="Lucas S."/>
            <person name="Copeland A."/>
            <person name="Lapidus A."/>
            <person name="Cheng J.-F."/>
            <person name="Bruce D."/>
            <person name="Goodwin L."/>
            <person name="Pitluck S."/>
            <person name="Chertkov O."/>
            <person name="Detter J.C."/>
            <person name="Han C."/>
            <person name="Tapia R."/>
            <person name="Land M."/>
            <person name="Hauser L."/>
            <person name="Jeffries C."/>
            <person name="Kyrpides N."/>
            <person name="Ivanova N."/>
            <person name="Mikhailova N."/>
            <person name="Beauchemin N."/>
            <person name="Sen A."/>
            <person name="Sur S.A."/>
            <person name="Gtari M."/>
            <person name="Wall L."/>
            <person name="Tisa L."/>
            <person name="Woyke T."/>
        </authorList>
    </citation>
    <scope>NUCLEOTIDE SEQUENCE [LARGE SCALE GENOMIC DNA]</scope>
    <source>
        <strain evidence="3">DSM 45817 / CECT 9037 / EuI1c</strain>
    </source>
</reference>
<keyword evidence="3" id="KW-1185">Reference proteome</keyword>
<dbReference type="InParanoid" id="E3IW76"/>
<dbReference type="STRING" id="298654.FraEuI1c_0840"/>
<evidence type="ECO:0000256" key="1">
    <source>
        <dbReference type="SAM" id="MobiDB-lite"/>
    </source>
</evidence>
<accession>E3IW76</accession>
<dbReference type="KEGG" id="fri:FraEuI1c_0840"/>
<evidence type="ECO:0000313" key="2">
    <source>
        <dbReference type="EMBL" id="ADP78918.1"/>
    </source>
</evidence>